<dbReference type="Proteomes" id="UP001139721">
    <property type="component" value="Unassembled WGS sequence"/>
</dbReference>
<feature type="chain" id="PRO_5040905158" description="Type IX secretion system membrane protein PorP/SprF" evidence="1">
    <location>
        <begin position="27"/>
        <end position="272"/>
    </location>
</feature>
<name>A0A9X2D2X9_9GAMM</name>
<organism evidence="2 3">
    <name type="scientific">Legionella maioricensis</name>
    <dbReference type="NCBI Taxonomy" id="2896528"/>
    <lineage>
        <taxon>Bacteria</taxon>
        <taxon>Pseudomonadati</taxon>
        <taxon>Pseudomonadota</taxon>
        <taxon>Gammaproteobacteria</taxon>
        <taxon>Legionellales</taxon>
        <taxon>Legionellaceae</taxon>
        <taxon>Legionella</taxon>
    </lineage>
</organism>
<reference evidence="2" key="1">
    <citation type="submission" date="2021-11" db="EMBL/GenBank/DDBJ databases">
        <title>Legionella maioricencis sp. nov., a new species isolated from hot water samples in Mallorca.</title>
        <authorList>
            <person name="Crespi S."/>
            <person name="Drasar V."/>
            <person name="Salva-Serra F."/>
            <person name="Jaen-Luchoro D."/>
            <person name="Pineiro-Iglesias B."/>
            <person name="Aliaga F."/>
            <person name="Fernandez-Juarez V."/>
            <person name="Coll G."/>
            <person name="Moore E.R.B."/>
            <person name="Bennasar-Figueras A."/>
        </authorList>
    </citation>
    <scope>NUCLEOTIDE SEQUENCE</scope>
    <source>
        <strain evidence="2">HCPI-6</strain>
    </source>
</reference>
<evidence type="ECO:0008006" key="4">
    <source>
        <dbReference type="Google" id="ProtNLM"/>
    </source>
</evidence>
<keyword evidence="1" id="KW-0732">Signal</keyword>
<dbReference type="RefSeq" id="WP_250424604.1">
    <property type="nucleotide sequence ID" value="NZ_JAJKBJ010000035.1"/>
</dbReference>
<feature type="signal peptide" evidence="1">
    <location>
        <begin position="1"/>
        <end position="26"/>
    </location>
</feature>
<dbReference type="EMBL" id="JAJKBJ010000035">
    <property type="protein sequence ID" value="MCL9685705.1"/>
    <property type="molecule type" value="Genomic_DNA"/>
</dbReference>
<sequence length="272" mass="29472">MFFDKGNQYSLLVMMWLGLNVQVAFSAADSNHRTDSIPPRTTHSNGVATFLSQLKTADRKISLQLGGFTANQGRSQNIYIDGLVGDRFAVNQPNDSNGLVGVGYYLNAQESNPLNLSYGVNAFYLAKTNVSGVVIQEQLFTNLGYYYSTTNYPIYFAAKALVKKKDDAPYNLTLDAGIGPNIITTGTVRETSLDGGVTIPDQTFSGRTTAAFSAMAGVGVRINHVFGQAPLECGYRFFYLGQGDFNKLTNQILNTLNAGTSYANALLCSITI</sequence>
<evidence type="ECO:0000313" key="3">
    <source>
        <dbReference type="Proteomes" id="UP001139721"/>
    </source>
</evidence>
<proteinExistence type="predicted"/>
<gene>
    <name evidence="2" type="ORF">LOX96_16510</name>
</gene>
<evidence type="ECO:0000256" key="1">
    <source>
        <dbReference type="SAM" id="SignalP"/>
    </source>
</evidence>
<dbReference type="AlphaFoldDB" id="A0A9X2D2X9"/>
<comment type="caution">
    <text evidence="2">The sequence shown here is derived from an EMBL/GenBank/DDBJ whole genome shotgun (WGS) entry which is preliminary data.</text>
</comment>
<keyword evidence="3" id="KW-1185">Reference proteome</keyword>
<accession>A0A9X2D2X9</accession>
<evidence type="ECO:0000313" key="2">
    <source>
        <dbReference type="EMBL" id="MCL9685705.1"/>
    </source>
</evidence>
<protein>
    <recommendedName>
        <fullName evidence="4">Type IX secretion system membrane protein PorP/SprF</fullName>
    </recommendedName>
</protein>